<dbReference type="InterPro" id="IPR044086">
    <property type="entry name" value="LUC3-like"/>
</dbReference>
<evidence type="ECO:0000256" key="5">
    <source>
        <dbReference type="PROSITE-ProRule" id="PRU10007"/>
    </source>
</evidence>
<gene>
    <name evidence="8" type="ORF">TRUGW13939_06380</name>
</gene>
<dbReference type="GO" id="GO:0004029">
    <property type="term" value="F:aldehyde dehydrogenase (NAD+) activity"/>
    <property type="evidence" value="ECO:0007669"/>
    <property type="project" value="UniProtKB-EC"/>
</dbReference>
<dbReference type="Pfam" id="PF00171">
    <property type="entry name" value="Aldedh"/>
    <property type="match status" value="1"/>
</dbReference>
<evidence type="ECO:0000313" key="8">
    <source>
        <dbReference type="EMBL" id="QKX59248.1"/>
    </source>
</evidence>
<dbReference type="Proteomes" id="UP000509510">
    <property type="component" value="Chromosome III"/>
</dbReference>
<sequence>MPTVDFSSFSNIINGKARTSGEKTHGIHPFDRKPLWDVPLASKTDIQEAVIAANKAVKTWSKTIIEYRRGLISKYRDSFLSHLPDIKSLLQKEAGKTSAVADAELSDAVALFDHHLTLSLPTEVLDLEDRVVTTKYVPVGVVVAICPWNFPIVLSIGKVLAALLTGCSVIVKPSPFTPYTALKLAEIAQSIFPPGVVQALSGDDLLGPSLVAHPDVHKVAFTGSTATGKRIMALAANTVKRVTLEMGGNDAAIVLPDVDIAKVAPQVTMAALFHSGQVCVATKRVYIHQDIYDQFVAAMVETMKGLTIGEPDSLLGPIQNKMQYDRINRFLAELSSGDGEQGHALISTDHSFGDRTGYFIGPHIVNEPQHDSTIVTEEQFGPIIPTLKWSTEEEVLGYVNGTKAGLGACVWSSDKSRAEQIGQRIEAGNIFINSGPQIIAKGLFSGHKESGLGGEWGTTGILGYCNVQVTHVFKSS</sequence>
<evidence type="ECO:0000256" key="1">
    <source>
        <dbReference type="ARBA" id="ARBA00009986"/>
    </source>
</evidence>
<dbReference type="RefSeq" id="XP_035345426.1">
    <property type="nucleotide sequence ID" value="XM_035489533.1"/>
</dbReference>
<keyword evidence="9" id="KW-1185">Reference proteome</keyword>
<proteinExistence type="inferred from homology"/>
<dbReference type="InterPro" id="IPR015590">
    <property type="entry name" value="Aldehyde_DH_dom"/>
</dbReference>
<dbReference type="OrthoDB" id="310895at2759"/>
<dbReference type="EMBL" id="CP055900">
    <property type="protein sequence ID" value="QKX59248.1"/>
    <property type="molecule type" value="Genomic_DNA"/>
</dbReference>
<dbReference type="AlphaFoldDB" id="A0A7H8QZY0"/>
<name>A0A7H8QZY0_TALRU</name>
<dbReference type="FunFam" id="3.40.605.10:FF:000007">
    <property type="entry name" value="NAD/NADP-dependent betaine aldehyde dehydrogenase"/>
    <property type="match status" value="1"/>
</dbReference>
<organism evidence="8 9">
    <name type="scientific">Talaromyces rugulosus</name>
    <name type="common">Penicillium rugulosum</name>
    <dbReference type="NCBI Taxonomy" id="121627"/>
    <lineage>
        <taxon>Eukaryota</taxon>
        <taxon>Fungi</taxon>
        <taxon>Dikarya</taxon>
        <taxon>Ascomycota</taxon>
        <taxon>Pezizomycotina</taxon>
        <taxon>Eurotiomycetes</taxon>
        <taxon>Eurotiomycetidae</taxon>
        <taxon>Eurotiales</taxon>
        <taxon>Trichocomaceae</taxon>
        <taxon>Talaromyces</taxon>
        <taxon>Talaromyces sect. Islandici</taxon>
    </lineage>
</organism>
<dbReference type="Gene3D" id="3.40.309.10">
    <property type="entry name" value="Aldehyde Dehydrogenase, Chain A, domain 2"/>
    <property type="match status" value="1"/>
</dbReference>
<evidence type="ECO:0000256" key="2">
    <source>
        <dbReference type="ARBA" id="ARBA00023002"/>
    </source>
</evidence>
<dbReference type="PROSITE" id="PS00070">
    <property type="entry name" value="ALDEHYDE_DEHYDR_CYS"/>
    <property type="match status" value="1"/>
</dbReference>
<comment type="similarity">
    <text evidence="1 6">Belongs to the aldehyde dehydrogenase family.</text>
</comment>
<protein>
    <recommendedName>
        <fullName evidence="3">aldehyde dehydrogenase (NAD(+))</fullName>
        <ecNumber evidence="3">1.2.1.3</ecNumber>
    </recommendedName>
</protein>
<dbReference type="CDD" id="cd07106">
    <property type="entry name" value="ALDH_AldA-AAD23400"/>
    <property type="match status" value="1"/>
</dbReference>
<feature type="active site" evidence="5">
    <location>
        <position position="245"/>
    </location>
</feature>
<keyword evidence="2 6" id="KW-0560">Oxidoreductase</keyword>
<evidence type="ECO:0000313" key="9">
    <source>
        <dbReference type="Proteomes" id="UP000509510"/>
    </source>
</evidence>
<dbReference type="PANTHER" id="PTHR11699">
    <property type="entry name" value="ALDEHYDE DEHYDROGENASE-RELATED"/>
    <property type="match status" value="1"/>
</dbReference>
<evidence type="ECO:0000256" key="6">
    <source>
        <dbReference type="RuleBase" id="RU003345"/>
    </source>
</evidence>
<dbReference type="Gene3D" id="3.40.605.10">
    <property type="entry name" value="Aldehyde Dehydrogenase, Chain A, domain 1"/>
    <property type="match status" value="1"/>
</dbReference>
<dbReference type="SUPFAM" id="SSF53720">
    <property type="entry name" value="ALDH-like"/>
    <property type="match status" value="1"/>
</dbReference>
<dbReference type="InterPro" id="IPR016161">
    <property type="entry name" value="Ald_DH/histidinol_DH"/>
</dbReference>
<evidence type="ECO:0000256" key="3">
    <source>
        <dbReference type="ARBA" id="ARBA00024226"/>
    </source>
</evidence>
<evidence type="ECO:0000259" key="7">
    <source>
        <dbReference type="Pfam" id="PF00171"/>
    </source>
</evidence>
<dbReference type="KEGG" id="trg:TRUGW13939_06380"/>
<accession>A0A7H8QZY0</accession>
<evidence type="ECO:0000256" key="4">
    <source>
        <dbReference type="ARBA" id="ARBA00049194"/>
    </source>
</evidence>
<dbReference type="InterPro" id="IPR016162">
    <property type="entry name" value="Ald_DH_N"/>
</dbReference>
<dbReference type="EC" id="1.2.1.3" evidence="3"/>
<dbReference type="GeneID" id="55993875"/>
<dbReference type="PROSITE" id="PS00687">
    <property type="entry name" value="ALDEHYDE_DEHYDR_GLU"/>
    <property type="match status" value="1"/>
</dbReference>
<comment type="catalytic activity">
    <reaction evidence="4">
        <text>an aldehyde + NAD(+) + H2O = a carboxylate + NADH + 2 H(+)</text>
        <dbReference type="Rhea" id="RHEA:16185"/>
        <dbReference type="ChEBI" id="CHEBI:15377"/>
        <dbReference type="ChEBI" id="CHEBI:15378"/>
        <dbReference type="ChEBI" id="CHEBI:17478"/>
        <dbReference type="ChEBI" id="CHEBI:29067"/>
        <dbReference type="ChEBI" id="CHEBI:57540"/>
        <dbReference type="ChEBI" id="CHEBI:57945"/>
        <dbReference type="EC" id="1.2.1.3"/>
    </reaction>
</comment>
<reference evidence="9" key="1">
    <citation type="submission" date="2020-06" db="EMBL/GenBank/DDBJ databases">
        <title>A chromosome-scale genome assembly of Talaromyces rugulosus W13939.</title>
        <authorList>
            <person name="Wang B."/>
            <person name="Guo L."/>
            <person name="Ye K."/>
            <person name="Wang L."/>
        </authorList>
    </citation>
    <scope>NUCLEOTIDE SEQUENCE [LARGE SCALE GENOMIC DNA]</scope>
    <source>
        <strain evidence="9">W13939</strain>
    </source>
</reference>
<feature type="domain" description="Aldehyde dehydrogenase" evidence="7">
    <location>
        <begin position="22"/>
        <end position="468"/>
    </location>
</feature>
<dbReference type="InterPro" id="IPR029510">
    <property type="entry name" value="Ald_DH_CS_GLU"/>
</dbReference>
<dbReference type="InterPro" id="IPR016163">
    <property type="entry name" value="Ald_DH_C"/>
</dbReference>
<dbReference type="InterPro" id="IPR016160">
    <property type="entry name" value="Ald_DH_CS_CYS"/>
</dbReference>